<feature type="non-terminal residue" evidence="1">
    <location>
        <position position="24"/>
    </location>
</feature>
<protein>
    <submittedName>
        <fullName evidence="1">Uncharacterized protein</fullName>
    </submittedName>
</protein>
<sequence length="24" mass="2669">MTIINNRPDVAVVVLTRNAGELWS</sequence>
<reference evidence="1" key="1">
    <citation type="submission" date="2020-01" db="EMBL/GenBank/DDBJ databases">
        <authorList>
            <person name="Meier V. D."/>
            <person name="Meier V D."/>
        </authorList>
    </citation>
    <scope>NUCLEOTIDE SEQUENCE</scope>
    <source>
        <strain evidence="1">HLG_WM_MAG_08</strain>
    </source>
</reference>
<organism evidence="1">
    <name type="scientific">uncultured Thiotrichaceae bacterium</name>
    <dbReference type="NCBI Taxonomy" id="298394"/>
    <lineage>
        <taxon>Bacteria</taxon>
        <taxon>Pseudomonadati</taxon>
        <taxon>Pseudomonadota</taxon>
        <taxon>Gammaproteobacteria</taxon>
        <taxon>Thiotrichales</taxon>
        <taxon>Thiotrichaceae</taxon>
        <taxon>environmental samples</taxon>
    </lineage>
</organism>
<proteinExistence type="predicted"/>
<name>A0A6S6TAB1_9GAMM</name>
<accession>A0A6S6TAB1</accession>
<gene>
    <name evidence="1" type="ORF">HELGO_WM38464</name>
</gene>
<dbReference type="EMBL" id="CACVAV010000191">
    <property type="protein sequence ID" value="CAA6811866.1"/>
    <property type="molecule type" value="Genomic_DNA"/>
</dbReference>
<dbReference type="AlphaFoldDB" id="A0A6S6TAB1"/>
<evidence type="ECO:0000313" key="1">
    <source>
        <dbReference type="EMBL" id="CAA6811866.1"/>
    </source>
</evidence>